<protein>
    <submittedName>
        <fullName evidence="10">DHA2 family multidrug resistance protein-like MFS transporter</fullName>
    </submittedName>
</protein>
<feature type="transmembrane region" description="Helical" evidence="8">
    <location>
        <begin position="236"/>
        <end position="254"/>
    </location>
</feature>
<dbReference type="SUPFAM" id="SSF103473">
    <property type="entry name" value="MFS general substrate transporter"/>
    <property type="match status" value="1"/>
</dbReference>
<dbReference type="EMBL" id="SMFZ01000002">
    <property type="protein sequence ID" value="TCK22447.1"/>
    <property type="molecule type" value="Genomic_DNA"/>
</dbReference>
<feature type="transmembrane region" description="Helical" evidence="8">
    <location>
        <begin position="171"/>
        <end position="197"/>
    </location>
</feature>
<gene>
    <name evidence="10" type="ORF">EV378_6450</name>
</gene>
<feature type="domain" description="Major facilitator superfamily (MFS) profile" evidence="9">
    <location>
        <begin position="21"/>
        <end position="509"/>
    </location>
</feature>
<keyword evidence="4 8" id="KW-0812">Transmembrane</keyword>
<evidence type="ECO:0000256" key="6">
    <source>
        <dbReference type="ARBA" id="ARBA00023136"/>
    </source>
</evidence>
<sequence length="541" mass="54537">MSETSIDESTPPSAGRREWTGLAVLVLPALIIGMDLTVLHLAVPAIAADLRPSSSELLWIMDVYGFVIAPLLVPMGKLADKIGRRRLLLIGATVFGLASLLAAFAPSSEALIAARALLGVAGATIGPSTLSLIRNMFHDQTQRNRAISVWGMSTLGGNVIGPLLGGLMLEHFWWGSVLLLALPVMVLLLVAGPILLPEYRDTSVGRIDLASAVLAVVAVLGVIYGIQQIAQSGPGLLSLAAIAVGVVVGVLFVLRQRRLADPMLDVGLLSDRTFGVSLFTLTIGSLMLTGTGYFGMQFMQLALGLSTLEAGLWLLPILLFAVVATMMTPKLATTFSPGSILAAGMALSAVGFLILTRLDPSSGGLAVLVVGYVVIFVGLAPATMLTIGLMVGAAPPERAGAASAMSETTQQLGGALGLAVFGSIGTAVYRSSLGDGVLGGLPASVAESARNTLGEAAAEAARLGGANGDRLLGAARDAFSDGVAVTTGISAVVAAVSAVAIGVLLRSGGSADGAESTGGAGSGGSATDAGDRTGAGPGPTR</sequence>
<dbReference type="Gene3D" id="1.20.1250.20">
    <property type="entry name" value="MFS general substrate transporter like domains"/>
    <property type="match status" value="1"/>
</dbReference>
<proteinExistence type="predicted"/>
<feature type="transmembrane region" description="Helical" evidence="8">
    <location>
        <begin position="340"/>
        <end position="358"/>
    </location>
</feature>
<dbReference type="InterPro" id="IPR011701">
    <property type="entry name" value="MFS"/>
</dbReference>
<evidence type="ECO:0000256" key="1">
    <source>
        <dbReference type="ARBA" id="ARBA00004651"/>
    </source>
</evidence>
<dbReference type="InterPro" id="IPR036259">
    <property type="entry name" value="MFS_trans_sf"/>
</dbReference>
<comment type="subcellular location">
    <subcellularLocation>
        <location evidence="1">Cell membrane</location>
        <topology evidence="1">Multi-pass membrane protein</topology>
    </subcellularLocation>
</comment>
<dbReference type="GO" id="GO:0022857">
    <property type="term" value="F:transmembrane transporter activity"/>
    <property type="evidence" value="ECO:0007669"/>
    <property type="project" value="InterPro"/>
</dbReference>
<feature type="transmembrane region" description="Helical" evidence="8">
    <location>
        <begin position="87"/>
        <end position="106"/>
    </location>
</feature>
<evidence type="ECO:0000256" key="5">
    <source>
        <dbReference type="ARBA" id="ARBA00022989"/>
    </source>
</evidence>
<dbReference type="PANTHER" id="PTHR42718:SF47">
    <property type="entry name" value="METHYL VIOLOGEN RESISTANCE PROTEIN SMVA"/>
    <property type="match status" value="1"/>
</dbReference>
<dbReference type="InterPro" id="IPR020846">
    <property type="entry name" value="MFS_dom"/>
</dbReference>
<feature type="transmembrane region" description="Helical" evidence="8">
    <location>
        <begin position="145"/>
        <end position="165"/>
    </location>
</feature>
<feature type="transmembrane region" description="Helical" evidence="8">
    <location>
        <begin position="209"/>
        <end position="230"/>
    </location>
</feature>
<feature type="transmembrane region" description="Helical" evidence="8">
    <location>
        <begin position="21"/>
        <end position="45"/>
    </location>
</feature>
<feature type="transmembrane region" description="Helical" evidence="8">
    <location>
        <begin position="112"/>
        <end position="133"/>
    </location>
</feature>
<evidence type="ECO:0000313" key="10">
    <source>
        <dbReference type="EMBL" id="TCK22447.1"/>
    </source>
</evidence>
<feature type="region of interest" description="Disordered" evidence="7">
    <location>
        <begin position="509"/>
        <end position="541"/>
    </location>
</feature>
<evidence type="ECO:0000256" key="8">
    <source>
        <dbReference type="SAM" id="Phobius"/>
    </source>
</evidence>
<feature type="transmembrane region" description="Helical" evidence="8">
    <location>
        <begin position="57"/>
        <end position="75"/>
    </location>
</feature>
<dbReference type="Pfam" id="PF07690">
    <property type="entry name" value="MFS_1"/>
    <property type="match status" value="1"/>
</dbReference>
<dbReference type="AlphaFoldDB" id="A0A4R1HJG1"/>
<keyword evidence="2" id="KW-0813">Transport</keyword>
<organism evidence="10 11">
    <name type="scientific">Pseudonocardia endophytica</name>
    <dbReference type="NCBI Taxonomy" id="401976"/>
    <lineage>
        <taxon>Bacteria</taxon>
        <taxon>Bacillati</taxon>
        <taxon>Actinomycetota</taxon>
        <taxon>Actinomycetes</taxon>
        <taxon>Pseudonocardiales</taxon>
        <taxon>Pseudonocardiaceae</taxon>
        <taxon>Pseudonocardia</taxon>
    </lineage>
</organism>
<dbReference type="RefSeq" id="WP_132431316.1">
    <property type="nucleotide sequence ID" value="NZ_SMFZ01000002.1"/>
</dbReference>
<evidence type="ECO:0000256" key="4">
    <source>
        <dbReference type="ARBA" id="ARBA00022692"/>
    </source>
</evidence>
<evidence type="ECO:0000256" key="7">
    <source>
        <dbReference type="SAM" id="MobiDB-lite"/>
    </source>
</evidence>
<keyword evidence="6 8" id="KW-0472">Membrane</keyword>
<feature type="transmembrane region" description="Helical" evidence="8">
    <location>
        <begin position="483"/>
        <end position="505"/>
    </location>
</feature>
<accession>A0A4R1HJG1</accession>
<keyword evidence="5 8" id="KW-1133">Transmembrane helix</keyword>
<comment type="caution">
    <text evidence="10">The sequence shown here is derived from an EMBL/GenBank/DDBJ whole genome shotgun (WGS) entry which is preliminary data.</text>
</comment>
<evidence type="ECO:0000313" key="11">
    <source>
        <dbReference type="Proteomes" id="UP000295560"/>
    </source>
</evidence>
<dbReference type="OrthoDB" id="4172724at2"/>
<name>A0A4R1HJG1_PSEEN</name>
<dbReference type="GO" id="GO:0005886">
    <property type="term" value="C:plasma membrane"/>
    <property type="evidence" value="ECO:0007669"/>
    <property type="project" value="UniProtKB-SubCell"/>
</dbReference>
<dbReference type="PANTHER" id="PTHR42718">
    <property type="entry name" value="MAJOR FACILITATOR SUPERFAMILY MULTIDRUG TRANSPORTER MFSC"/>
    <property type="match status" value="1"/>
</dbReference>
<reference evidence="10 11" key="1">
    <citation type="submission" date="2019-03" db="EMBL/GenBank/DDBJ databases">
        <title>Sequencing the genomes of 1000 actinobacteria strains.</title>
        <authorList>
            <person name="Klenk H.-P."/>
        </authorList>
    </citation>
    <scope>NUCLEOTIDE SEQUENCE [LARGE SCALE GENOMIC DNA]</scope>
    <source>
        <strain evidence="10 11">DSM 44969</strain>
    </source>
</reference>
<evidence type="ECO:0000256" key="2">
    <source>
        <dbReference type="ARBA" id="ARBA00022448"/>
    </source>
</evidence>
<dbReference type="CDD" id="cd17321">
    <property type="entry name" value="MFS_MMR_MDR_like"/>
    <property type="match status" value="1"/>
</dbReference>
<dbReference type="Proteomes" id="UP000295560">
    <property type="component" value="Unassembled WGS sequence"/>
</dbReference>
<feature type="transmembrane region" description="Helical" evidence="8">
    <location>
        <begin position="412"/>
        <end position="429"/>
    </location>
</feature>
<dbReference type="InterPro" id="IPR005829">
    <property type="entry name" value="Sugar_transporter_CS"/>
</dbReference>
<dbReference type="PROSITE" id="PS00216">
    <property type="entry name" value="SUGAR_TRANSPORT_1"/>
    <property type="match status" value="1"/>
</dbReference>
<evidence type="ECO:0000259" key="9">
    <source>
        <dbReference type="PROSITE" id="PS50850"/>
    </source>
</evidence>
<dbReference type="PROSITE" id="PS50850">
    <property type="entry name" value="MFS"/>
    <property type="match status" value="1"/>
</dbReference>
<evidence type="ECO:0000256" key="3">
    <source>
        <dbReference type="ARBA" id="ARBA00022475"/>
    </source>
</evidence>
<feature type="transmembrane region" description="Helical" evidence="8">
    <location>
        <begin position="364"/>
        <end position="391"/>
    </location>
</feature>
<keyword evidence="3" id="KW-1003">Cell membrane</keyword>
<keyword evidence="11" id="KW-1185">Reference proteome</keyword>
<dbReference type="Gene3D" id="1.20.1720.10">
    <property type="entry name" value="Multidrug resistance protein D"/>
    <property type="match status" value="1"/>
</dbReference>
<feature type="transmembrane region" description="Helical" evidence="8">
    <location>
        <begin position="310"/>
        <end position="328"/>
    </location>
</feature>
<feature type="transmembrane region" description="Helical" evidence="8">
    <location>
        <begin position="274"/>
        <end position="298"/>
    </location>
</feature>